<dbReference type="EMBL" id="JADOES010000002">
    <property type="protein sequence ID" value="MBT9314060.1"/>
    <property type="molecule type" value="Genomic_DNA"/>
</dbReference>
<comment type="subcellular location">
    <subcellularLocation>
        <location evidence="5">Cell membrane</location>
        <topology evidence="5">Multi-pass membrane protein</topology>
    </subcellularLocation>
    <subcellularLocation>
        <location evidence="1">Membrane</location>
        <topology evidence="1">Multi-pass membrane protein</topology>
    </subcellularLocation>
</comment>
<feature type="transmembrane region" description="Helical" evidence="5">
    <location>
        <begin position="133"/>
        <end position="163"/>
    </location>
</feature>
<dbReference type="PANTHER" id="PTHR43483:SF3">
    <property type="entry name" value="MEMBRANE TRANSPORTER PROTEIN HI_0806-RELATED"/>
    <property type="match status" value="1"/>
</dbReference>
<protein>
    <recommendedName>
        <fullName evidence="5">Probable membrane transporter protein</fullName>
    </recommendedName>
</protein>
<proteinExistence type="inferred from homology"/>
<accession>A0A947DB66</accession>
<comment type="similarity">
    <text evidence="5">Belongs to the 4-toluene sulfonate uptake permease (TSUP) (TC 2.A.102) family.</text>
</comment>
<feature type="transmembrane region" description="Helical" evidence="5">
    <location>
        <begin position="64"/>
        <end position="82"/>
    </location>
</feature>
<dbReference type="GO" id="GO:0005886">
    <property type="term" value="C:plasma membrane"/>
    <property type="evidence" value="ECO:0007669"/>
    <property type="project" value="UniProtKB-SubCell"/>
</dbReference>
<evidence type="ECO:0000256" key="1">
    <source>
        <dbReference type="ARBA" id="ARBA00004141"/>
    </source>
</evidence>
<evidence type="ECO:0000256" key="2">
    <source>
        <dbReference type="ARBA" id="ARBA00022692"/>
    </source>
</evidence>
<reference evidence="6" key="1">
    <citation type="submission" date="2020-11" db="EMBL/GenBank/DDBJ databases">
        <authorList>
            <person name="Konstantinou D."/>
            <person name="Gkelis S."/>
            <person name="Popin R."/>
            <person name="Fewer D."/>
            <person name="Sivonen K."/>
        </authorList>
    </citation>
    <scope>NUCLEOTIDE SEQUENCE</scope>
    <source>
        <strain evidence="6">TAU-MAC 1115</strain>
    </source>
</reference>
<dbReference type="PANTHER" id="PTHR43483">
    <property type="entry name" value="MEMBRANE TRANSPORTER PROTEIN HI_0806-RELATED"/>
    <property type="match status" value="1"/>
</dbReference>
<dbReference type="RefSeq" id="WP_215607130.1">
    <property type="nucleotide sequence ID" value="NZ_JADOES010000002.1"/>
</dbReference>
<keyword evidence="7" id="KW-1185">Reference proteome</keyword>
<comment type="caution">
    <text evidence="6">The sequence shown here is derived from an EMBL/GenBank/DDBJ whole genome shotgun (WGS) entry which is preliminary data.</text>
</comment>
<feature type="transmembrane region" description="Helical" evidence="5">
    <location>
        <begin position="175"/>
        <end position="195"/>
    </location>
</feature>
<name>A0A947DB66_9CYAN</name>
<sequence>MIYIIAGIVNGLVTGFTGANGMAVVLSILLLAGVNVHSVIGLCLSIQVFTMAATLIPLVQQVGLAMELIPVICIPAMVASYGGAKVSLQMPERFLEVLAVVLLLIVGVSLLKSKSSTSRTNSTAKPSQLNSQIFAKIGFTGAASGFMAGLVGGGGNIIVATALNRMLGVAFRRAMALSLCLGISAAAMGVIPYLQSGQIDLWAAGKMLIPGILSAGLSSHWSRQVPINRIRRMQGLYLLGIATLLTIRSLH</sequence>
<keyword evidence="4 5" id="KW-0472">Membrane</keyword>
<dbReference type="Pfam" id="PF01925">
    <property type="entry name" value="TauE"/>
    <property type="match status" value="1"/>
</dbReference>
<evidence type="ECO:0000256" key="5">
    <source>
        <dbReference type="RuleBase" id="RU363041"/>
    </source>
</evidence>
<feature type="transmembrane region" description="Helical" evidence="5">
    <location>
        <begin position="94"/>
        <end position="113"/>
    </location>
</feature>
<organism evidence="6 7">
    <name type="scientific">Leptothoe spongobia TAU-MAC 1115</name>
    <dbReference type="NCBI Taxonomy" id="1967444"/>
    <lineage>
        <taxon>Bacteria</taxon>
        <taxon>Bacillati</taxon>
        <taxon>Cyanobacteriota</taxon>
        <taxon>Cyanophyceae</taxon>
        <taxon>Nodosilineales</taxon>
        <taxon>Cymatolegaceae</taxon>
        <taxon>Leptothoe</taxon>
        <taxon>Leptothoe spongobia</taxon>
    </lineage>
</organism>
<evidence type="ECO:0000256" key="4">
    <source>
        <dbReference type="ARBA" id="ARBA00023136"/>
    </source>
</evidence>
<dbReference type="InterPro" id="IPR002781">
    <property type="entry name" value="TM_pro_TauE-like"/>
</dbReference>
<dbReference type="AlphaFoldDB" id="A0A947DB66"/>
<reference evidence="6" key="2">
    <citation type="journal article" date="2021" name="Mar. Drugs">
        <title>Genome Reduction and Secondary Metabolism of the Marine Sponge-Associated Cyanobacterium Leptothoe.</title>
        <authorList>
            <person name="Konstantinou D."/>
            <person name="Popin R.V."/>
            <person name="Fewer D.P."/>
            <person name="Sivonen K."/>
            <person name="Gkelis S."/>
        </authorList>
    </citation>
    <scope>NUCLEOTIDE SEQUENCE</scope>
    <source>
        <strain evidence="6">TAU-MAC 1115</strain>
    </source>
</reference>
<keyword evidence="3 5" id="KW-1133">Transmembrane helix</keyword>
<feature type="transmembrane region" description="Helical" evidence="5">
    <location>
        <begin position="39"/>
        <end position="58"/>
    </location>
</feature>
<evidence type="ECO:0000256" key="3">
    <source>
        <dbReference type="ARBA" id="ARBA00022989"/>
    </source>
</evidence>
<dbReference type="Proteomes" id="UP000717364">
    <property type="component" value="Unassembled WGS sequence"/>
</dbReference>
<keyword evidence="2 5" id="KW-0812">Transmembrane</keyword>
<evidence type="ECO:0000313" key="7">
    <source>
        <dbReference type="Proteomes" id="UP000717364"/>
    </source>
</evidence>
<evidence type="ECO:0000313" key="6">
    <source>
        <dbReference type="EMBL" id="MBT9314060.1"/>
    </source>
</evidence>
<gene>
    <name evidence="6" type="ORF">IXB50_01305</name>
</gene>
<feature type="transmembrane region" description="Helical" evidence="5">
    <location>
        <begin position="12"/>
        <end position="32"/>
    </location>
</feature>
<keyword evidence="5" id="KW-1003">Cell membrane</keyword>